<keyword evidence="1" id="KW-0812">Transmembrane</keyword>
<dbReference type="RefSeq" id="WP_245119540.1">
    <property type="nucleotide sequence ID" value="NZ_CP095061.1"/>
</dbReference>
<dbReference type="EMBL" id="CP095061">
    <property type="protein sequence ID" value="UOQ65534.1"/>
    <property type="molecule type" value="Genomic_DNA"/>
</dbReference>
<sequence>MFLILAMLGIGEGLFLGGFFVGLFPLAAGGIIFTVLGMRLSIRTNDREKKDIGYANLILGLILFVVGLLAFCFAYMRTSL</sequence>
<protein>
    <recommendedName>
        <fullName evidence="4">DUF4190 domain-containing protein</fullName>
    </recommendedName>
</protein>
<keyword evidence="3" id="KW-1185">Reference proteome</keyword>
<reference evidence="2" key="1">
    <citation type="submission" date="2022-04" db="EMBL/GenBank/DDBJ databases">
        <title>Hymenobacter sp. isolated from the air.</title>
        <authorList>
            <person name="Won M."/>
            <person name="Lee C.-M."/>
            <person name="Woen H.-Y."/>
            <person name="Kwon S.-W."/>
        </authorList>
    </citation>
    <scope>NUCLEOTIDE SEQUENCE</scope>
    <source>
        <strain evidence="2">5420S-77</strain>
    </source>
</reference>
<feature type="transmembrane region" description="Helical" evidence="1">
    <location>
        <begin position="54"/>
        <end position="76"/>
    </location>
</feature>
<evidence type="ECO:0000256" key="1">
    <source>
        <dbReference type="SAM" id="Phobius"/>
    </source>
</evidence>
<keyword evidence="1" id="KW-0472">Membrane</keyword>
<proteinExistence type="predicted"/>
<name>A0ABY4G3S0_9BACT</name>
<evidence type="ECO:0000313" key="3">
    <source>
        <dbReference type="Proteomes" id="UP000830401"/>
    </source>
</evidence>
<organism evidence="2 3">
    <name type="scientific">Hymenobacter volaticus</name>
    <dbReference type="NCBI Taxonomy" id="2932254"/>
    <lineage>
        <taxon>Bacteria</taxon>
        <taxon>Pseudomonadati</taxon>
        <taxon>Bacteroidota</taxon>
        <taxon>Cytophagia</taxon>
        <taxon>Cytophagales</taxon>
        <taxon>Hymenobacteraceae</taxon>
        <taxon>Hymenobacter</taxon>
    </lineage>
</organism>
<accession>A0ABY4G3S0</accession>
<keyword evidence="1" id="KW-1133">Transmembrane helix</keyword>
<feature type="transmembrane region" description="Helical" evidence="1">
    <location>
        <begin position="20"/>
        <end position="42"/>
    </location>
</feature>
<gene>
    <name evidence="2" type="ORF">MUN86_18620</name>
</gene>
<dbReference type="Proteomes" id="UP000830401">
    <property type="component" value="Chromosome"/>
</dbReference>
<evidence type="ECO:0000313" key="2">
    <source>
        <dbReference type="EMBL" id="UOQ65534.1"/>
    </source>
</evidence>
<evidence type="ECO:0008006" key="4">
    <source>
        <dbReference type="Google" id="ProtNLM"/>
    </source>
</evidence>